<name>A0ABX5PYV8_9FLAO</name>
<dbReference type="InterPro" id="IPR050508">
    <property type="entry name" value="Methyltransf_Superfamily"/>
</dbReference>
<evidence type="ECO:0000313" key="3">
    <source>
        <dbReference type="Proteomes" id="UP000248584"/>
    </source>
</evidence>
<reference evidence="2 3" key="1">
    <citation type="submission" date="2018-06" db="EMBL/GenBank/DDBJ databases">
        <title>Genomic Encyclopedia of Archaeal and Bacterial Type Strains, Phase II (KMG-II): from individual species to whole genera.</title>
        <authorList>
            <person name="Goeker M."/>
        </authorList>
    </citation>
    <scope>NUCLEOTIDE SEQUENCE [LARGE SCALE GENOMIC DNA]</scope>
    <source>
        <strain evidence="2 3">DSM 17205</strain>
    </source>
</reference>
<evidence type="ECO:0000313" key="2">
    <source>
        <dbReference type="EMBL" id="PZX40911.1"/>
    </source>
</evidence>
<accession>A0ABX5PYV8</accession>
<dbReference type="Gene3D" id="3.40.50.150">
    <property type="entry name" value="Vaccinia Virus protein VP39"/>
    <property type="match status" value="1"/>
</dbReference>
<dbReference type="SUPFAM" id="SSF53335">
    <property type="entry name" value="S-adenosyl-L-methionine-dependent methyltransferases"/>
    <property type="match status" value="1"/>
</dbReference>
<dbReference type="CDD" id="cd02440">
    <property type="entry name" value="AdoMet_MTases"/>
    <property type="match status" value="1"/>
</dbReference>
<keyword evidence="2" id="KW-0808">Transferase</keyword>
<dbReference type="PANTHER" id="PTHR42912">
    <property type="entry name" value="METHYLTRANSFERASE"/>
    <property type="match status" value="1"/>
</dbReference>
<sequence length="231" mass="26956">MKILTKMEKNENVLYYDTIAKDYDKSRFANSYGDFIHRQEITFFDTFIGKEELENHLDLGCGTGRFLDYANHGIDPSDKMLAVAKEKHPEKELQVASGTATRYENERFEKIYSFHVMMHLDKEVIQGIIKESHRILKTGGQLIFDFPSQKRRKLIHYKAANWHGATSLDLADMEKLAGNLFTIMYSQGFLFLPIHKFPVSTRKWFYGIDQLLCRSFLKSYSSYIAVILEKK</sequence>
<dbReference type="GO" id="GO:0008168">
    <property type="term" value="F:methyltransferase activity"/>
    <property type="evidence" value="ECO:0007669"/>
    <property type="project" value="UniProtKB-KW"/>
</dbReference>
<dbReference type="InterPro" id="IPR029063">
    <property type="entry name" value="SAM-dependent_MTases_sf"/>
</dbReference>
<dbReference type="PANTHER" id="PTHR42912:SF80">
    <property type="entry name" value="METHYLTRANSFERASE DOMAIN-CONTAINING PROTEIN"/>
    <property type="match status" value="1"/>
</dbReference>
<dbReference type="InterPro" id="IPR013216">
    <property type="entry name" value="Methyltransf_11"/>
</dbReference>
<dbReference type="GO" id="GO:0032259">
    <property type="term" value="P:methylation"/>
    <property type="evidence" value="ECO:0007669"/>
    <property type="project" value="UniProtKB-KW"/>
</dbReference>
<dbReference type="EMBL" id="QKZR01000002">
    <property type="protein sequence ID" value="PZX40911.1"/>
    <property type="molecule type" value="Genomic_DNA"/>
</dbReference>
<gene>
    <name evidence="2" type="ORF">LX97_01684</name>
</gene>
<protein>
    <submittedName>
        <fullName evidence="2">Methyltransferase family protein</fullName>
    </submittedName>
</protein>
<feature type="domain" description="Methyltransferase type 11" evidence="1">
    <location>
        <begin position="57"/>
        <end position="144"/>
    </location>
</feature>
<proteinExistence type="predicted"/>
<dbReference type="RefSeq" id="WP_111474692.1">
    <property type="nucleotide sequence ID" value="NZ_QKZR01000002.1"/>
</dbReference>
<evidence type="ECO:0000259" key="1">
    <source>
        <dbReference type="Pfam" id="PF08241"/>
    </source>
</evidence>
<keyword evidence="2" id="KW-0489">Methyltransferase</keyword>
<dbReference type="Pfam" id="PF08241">
    <property type="entry name" value="Methyltransf_11"/>
    <property type="match status" value="1"/>
</dbReference>
<dbReference type="Proteomes" id="UP000248584">
    <property type="component" value="Unassembled WGS sequence"/>
</dbReference>
<keyword evidence="3" id="KW-1185">Reference proteome</keyword>
<comment type="caution">
    <text evidence="2">The sequence shown here is derived from an EMBL/GenBank/DDBJ whole genome shotgun (WGS) entry which is preliminary data.</text>
</comment>
<organism evidence="2 3">
    <name type="scientific">Nonlabens dokdonensis</name>
    <dbReference type="NCBI Taxonomy" id="328515"/>
    <lineage>
        <taxon>Bacteria</taxon>
        <taxon>Pseudomonadati</taxon>
        <taxon>Bacteroidota</taxon>
        <taxon>Flavobacteriia</taxon>
        <taxon>Flavobacteriales</taxon>
        <taxon>Flavobacteriaceae</taxon>
        <taxon>Nonlabens</taxon>
    </lineage>
</organism>